<dbReference type="OrthoDB" id="5563970at2759"/>
<evidence type="ECO:0000256" key="1">
    <source>
        <dbReference type="SAM" id="MobiDB-lite"/>
    </source>
</evidence>
<accession>A0A2G5BK03</accession>
<protein>
    <submittedName>
        <fullName evidence="2">Uncharacterized protein</fullName>
    </submittedName>
</protein>
<dbReference type="EMBL" id="KZ303487">
    <property type="protein sequence ID" value="PIA19329.1"/>
    <property type="molecule type" value="Genomic_DNA"/>
</dbReference>
<reference evidence="2 3" key="1">
    <citation type="journal article" date="2015" name="Genome Biol. Evol.">
        <title>Phylogenomic analyses indicate that early fungi evolved digesting cell walls of algal ancestors of land plants.</title>
        <authorList>
            <person name="Chang Y."/>
            <person name="Wang S."/>
            <person name="Sekimoto S."/>
            <person name="Aerts A.L."/>
            <person name="Choi C."/>
            <person name="Clum A."/>
            <person name="LaButti K.M."/>
            <person name="Lindquist E.A."/>
            <person name="Yee Ngan C."/>
            <person name="Ohm R.A."/>
            <person name="Salamov A.A."/>
            <person name="Grigoriev I.V."/>
            <person name="Spatafora J.W."/>
            <person name="Berbee M.L."/>
        </authorList>
    </citation>
    <scope>NUCLEOTIDE SEQUENCE [LARGE SCALE GENOMIC DNA]</scope>
    <source>
        <strain evidence="2 3">NRRL 1564</strain>
    </source>
</reference>
<evidence type="ECO:0000313" key="2">
    <source>
        <dbReference type="EMBL" id="PIA19329.1"/>
    </source>
</evidence>
<gene>
    <name evidence="2" type="ORF">COEREDRAFT_5842</name>
</gene>
<feature type="region of interest" description="Disordered" evidence="1">
    <location>
        <begin position="38"/>
        <end position="175"/>
    </location>
</feature>
<name>A0A2G5BK03_COERN</name>
<dbReference type="Proteomes" id="UP000242474">
    <property type="component" value="Unassembled WGS sequence"/>
</dbReference>
<feature type="compositionally biased region" description="Low complexity" evidence="1">
    <location>
        <begin position="132"/>
        <end position="154"/>
    </location>
</feature>
<proteinExistence type="predicted"/>
<sequence length="253" mass="29012">MAYYRPLGQTFNQLNLNMYRLPDGQRGALGSTRLALAREASREDSHSRGRRDSSSHYNPFKGIKRLYSGLRRHKSRETSPDTTLRKYYSAPLGANDPVPSSEKLASHPASKSGTTQPGRCFSDGEVSDSALSSETSCSTQPSSPSQRRSRSQSQSEKHVRFARSDPQVDSTYSPEEYDRRVVDPWEFMTKERRDKIREELNDYTTREMELNDVYNTNSSDYCTLCWRRRCHCRALSKDIWRRARSTSMVRAGA</sequence>
<organism evidence="2 3">
    <name type="scientific">Coemansia reversa (strain ATCC 12441 / NRRL 1564)</name>
    <dbReference type="NCBI Taxonomy" id="763665"/>
    <lineage>
        <taxon>Eukaryota</taxon>
        <taxon>Fungi</taxon>
        <taxon>Fungi incertae sedis</taxon>
        <taxon>Zoopagomycota</taxon>
        <taxon>Kickxellomycotina</taxon>
        <taxon>Kickxellomycetes</taxon>
        <taxon>Kickxellales</taxon>
        <taxon>Kickxellaceae</taxon>
        <taxon>Coemansia</taxon>
    </lineage>
</organism>
<feature type="compositionally biased region" description="Basic and acidic residues" evidence="1">
    <location>
        <begin position="39"/>
        <end position="54"/>
    </location>
</feature>
<evidence type="ECO:0000313" key="3">
    <source>
        <dbReference type="Proteomes" id="UP000242474"/>
    </source>
</evidence>
<keyword evidence="3" id="KW-1185">Reference proteome</keyword>
<dbReference type="AlphaFoldDB" id="A0A2G5BK03"/>